<evidence type="ECO:0000256" key="1">
    <source>
        <dbReference type="ARBA" id="ARBA00006484"/>
    </source>
</evidence>
<dbReference type="PROSITE" id="PS00061">
    <property type="entry name" value="ADH_SHORT"/>
    <property type="match status" value="1"/>
</dbReference>
<sequence>MTVTYDYAGKHVLVTGGTKGIGAGIAAAFAAAGAEVTVCARTPPTTHDRHSGETASGAGGSGFVTAGGIRFVQADVRDPADVERLISGFDRLDVVVNNAGGSPPAPLEGTSPRLHARVIELNLTAPLLVSQRAYPLLAAVGGAVVMIGSASGARPSPGTSAYGAAKAGLHHLARCLAAEWAPRVRVNTVVVGLANTQNPGSRDPAAQDPATENPGSRDPTVQDPATQDPATQDPNSQDPNSQDPNSQDPNSQDPNSQDTPTRDAGAHGAADHYGGRTDLDGRAIPAGRMATPADVAQVCLWLAAPGYVTGAEVRVDGGGEIPAWRHLVSD</sequence>
<keyword evidence="6" id="KW-1185">Reference proteome</keyword>
<dbReference type="PANTHER" id="PTHR43639:SF1">
    <property type="entry name" value="SHORT-CHAIN DEHYDROGENASE_REDUCTASE FAMILY PROTEIN"/>
    <property type="match status" value="1"/>
</dbReference>
<feature type="compositionally biased region" description="Basic and acidic residues" evidence="4">
    <location>
        <begin position="260"/>
        <end position="279"/>
    </location>
</feature>
<dbReference type="Gene3D" id="3.40.50.720">
    <property type="entry name" value="NAD(P)-binding Rossmann-like Domain"/>
    <property type="match status" value="2"/>
</dbReference>
<keyword evidence="2" id="KW-0560">Oxidoreductase</keyword>
<dbReference type="SUPFAM" id="SSF51735">
    <property type="entry name" value="NAD(P)-binding Rossmann-fold domains"/>
    <property type="match status" value="1"/>
</dbReference>
<proteinExistence type="inferred from homology"/>
<accession>A0A2T0N8U2</accession>
<evidence type="ECO:0000256" key="2">
    <source>
        <dbReference type="ARBA" id="ARBA00023002"/>
    </source>
</evidence>
<dbReference type="Proteomes" id="UP000238312">
    <property type="component" value="Unassembled WGS sequence"/>
</dbReference>
<feature type="compositionally biased region" description="Polar residues" evidence="4">
    <location>
        <begin position="223"/>
        <end position="259"/>
    </location>
</feature>
<evidence type="ECO:0000256" key="4">
    <source>
        <dbReference type="SAM" id="MobiDB-lite"/>
    </source>
</evidence>
<dbReference type="RefSeq" id="WP_245955571.1">
    <property type="nucleotide sequence ID" value="NZ_PVNG01000002.1"/>
</dbReference>
<organism evidence="5 6">
    <name type="scientific">Nonomuraea fuscirosea</name>
    <dbReference type="NCBI Taxonomy" id="1291556"/>
    <lineage>
        <taxon>Bacteria</taxon>
        <taxon>Bacillati</taxon>
        <taxon>Actinomycetota</taxon>
        <taxon>Actinomycetes</taxon>
        <taxon>Streptosporangiales</taxon>
        <taxon>Streptosporangiaceae</taxon>
        <taxon>Nonomuraea</taxon>
    </lineage>
</organism>
<evidence type="ECO:0000313" key="6">
    <source>
        <dbReference type="Proteomes" id="UP000238312"/>
    </source>
</evidence>
<protein>
    <submittedName>
        <fullName evidence="5">NAD(P)-dependent dehydrogenase (Short-subunit alcohol dehydrogenase family)</fullName>
    </submittedName>
</protein>
<evidence type="ECO:0000313" key="5">
    <source>
        <dbReference type="EMBL" id="PRX69066.1"/>
    </source>
</evidence>
<gene>
    <name evidence="5" type="ORF">B0I32_102122</name>
</gene>
<dbReference type="Pfam" id="PF00106">
    <property type="entry name" value="adh_short"/>
    <property type="match status" value="1"/>
</dbReference>
<dbReference type="EMBL" id="PVNG01000002">
    <property type="protein sequence ID" value="PRX69066.1"/>
    <property type="molecule type" value="Genomic_DNA"/>
</dbReference>
<dbReference type="AlphaFoldDB" id="A0A2T0N8U2"/>
<dbReference type="PANTHER" id="PTHR43639">
    <property type="entry name" value="OXIDOREDUCTASE, SHORT-CHAIN DEHYDROGENASE/REDUCTASE FAMILY (AFU_ORTHOLOGUE AFUA_5G02870)"/>
    <property type="match status" value="1"/>
</dbReference>
<dbReference type="CDD" id="cd05233">
    <property type="entry name" value="SDR_c"/>
    <property type="match status" value="1"/>
</dbReference>
<dbReference type="FunFam" id="3.40.50.720:FF:000084">
    <property type="entry name" value="Short-chain dehydrogenase reductase"/>
    <property type="match status" value="1"/>
</dbReference>
<dbReference type="InterPro" id="IPR020904">
    <property type="entry name" value="Sc_DH/Rdtase_CS"/>
</dbReference>
<dbReference type="PRINTS" id="PR00080">
    <property type="entry name" value="SDRFAMILY"/>
</dbReference>
<name>A0A2T0N8U2_9ACTN</name>
<dbReference type="InterPro" id="IPR002347">
    <property type="entry name" value="SDR_fam"/>
</dbReference>
<reference evidence="5 6" key="1">
    <citation type="submission" date="2018-03" db="EMBL/GenBank/DDBJ databases">
        <title>Genomic Encyclopedia of Type Strains, Phase III (KMG-III): the genomes of soil and plant-associated and newly described type strains.</title>
        <authorList>
            <person name="Whitman W."/>
        </authorList>
    </citation>
    <scope>NUCLEOTIDE SEQUENCE [LARGE SCALE GENOMIC DNA]</scope>
    <source>
        <strain evidence="5 6">CGMCC 4.7104</strain>
    </source>
</reference>
<evidence type="ECO:0000256" key="3">
    <source>
        <dbReference type="RuleBase" id="RU000363"/>
    </source>
</evidence>
<dbReference type="PRINTS" id="PR00081">
    <property type="entry name" value="GDHRDH"/>
</dbReference>
<dbReference type="InterPro" id="IPR036291">
    <property type="entry name" value="NAD(P)-bd_dom_sf"/>
</dbReference>
<dbReference type="GO" id="GO:0016491">
    <property type="term" value="F:oxidoreductase activity"/>
    <property type="evidence" value="ECO:0007669"/>
    <property type="project" value="UniProtKB-KW"/>
</dbReference>
<comment type="caution">
    <text evidence="5">The sequence shown here is derived from an EMBL/GenBank/DDBJ whole genome shotgun (WGS) entry which is preliminary data.</text>
</comment>
<comment type="similarity">
    <text evidence="1 3">Belongs to the short-chain dehydrogenases/reductases (SDR) family.</text>
</comment>
<feature type="region of interest" description="Disordered" evidence="4">
    <location>
        <begin position="194"/>
        <end position="279"/>
    </location>
</feature>